<evidence type="ECO:0000256" key="2">
    <source>
        <dbReference type="ARBA" id="ARBA00022475"/>
    </source>
</evidence>
<keyword evidence="6 8" id="KW-0472">Membrane</keyword>
<keyword evidence="3 8" id="KW-0132">Cell division</keyword>
<feature type="transmembrane region" description="Helical" evidence="8">
    <location>
        <begin position="34"/>
        <end position="54"/>
    </location>
</feature>
<dbReference type="InterPro" id="IPR034746">
    <property type="entry name" value="POTRA"/>
</dbReference>
<comment type="caution">
    <text evidence="11">The sequence shown here is derived from an EMBL/GenBank/DDBJ whole genome shotgun (WGS) entry which is preliminary data.</text>
</comment>
<dbReference type="InterPro" id="IPR050487">
    <property type="entry name" value="FtsQ_DivIB"/>
</dbReference>
<dbReference type="PANTHER" id="PTHR37820">
    <property type="entry name" value="CELL DIVISION PROTEIN DIVIB"/>
    <property type="match status" value="1"/>
</dbReference>
<evidence type="ECO:0000256" key="7">
    <source>
        <dbReference type="ARBA" id="ARBA00023306"/>
    </source>
</evidence>
<evidence type="ECO:0000256" key="8">
    <source>
        <dbReference type="HAMAP-Rule" id="MF_00911"/>
    </source>
</evidence>
<proteinExistence type="inferred from homology"/>
<dbReference type="HAMAP" id="MF_00911">
    <property type="entry name" value="FtsQ_subfam"/>
    <property type="match status" value="1"/>
</dbReference>
<evidence type="ECO:0000256" key="6">
    <source>
        <dbReference type="ARBA" id="ARBA00023136"/>
    </source>
</evidence>
<reference evidence="11 12" key="1">
    <citation type="submission" date="2019-10" db="EMBL/GenBank/DDBJ databases">
        <title>Streptomyces smaragdinus sp. nov. and Streptomyces fabii sp. nov., isolated from the gut of fungus growing-termite Macrotermes natalensis.</title>
        <authorList>
            <person name="Schwitalla J."/>
            <person name="Benndorf R."/>
            <person name="Martin K."/>
            <person name="De Beer W."/>
            <person name="Kaster A.-K."/>
            <person name="Vollmers J."/>
            <person name="Poulsen M."/>
            <person name="Beemelmanns C."/>
        </authorList>
    </citation>
    <scope>NUCLEOTIDE SEQUENCE [LARGE SCALE GENOMIC DNA]</scope>
    <source>
        <strain evidence="11 12">RB5</strain>
    </source>
</reference>
<evidence type="ECO:0000256" key="5">
    <source>
        <dbReference type="ARBA" id="ARBA00022989"/>
    </source>
</evidence>
<comment type="subcellular location">
    <subcellularLocation>
        <location evidence="8">Cell membrane</location>
        <topology evidence="8">Single-pass type II membrane protein</topology>
    </subcellularLocation>
    <subcellularLocation>
        <location evidence="1">Membrane</location>
    </subcellularLocation>
    <text evidence="8">Localizes to the division septum.</text>
</comment>
<keyword evidence="12" id="KW-1185">Reference proteome</keyword>
<comment type="similarity">
    <text evidence="8">Belongs to the FtsQ/DivIB family. FtsQ subfamily.</text>
</comment>
<keyword evidence="4 8" id="KW-0812">Transmembrane</keyword>
<dbReference type="Pfam" id="PF08478">
    <property type="entry name" value="POTRA_1"/>
    <property type="match status" value="1"/>
</dbReference>
<dbReference type="Pfam" id="PF03799">
    <property type="entry name" value="FtsQ_DivIB_C"/>
    <property type="match status" value="1"/>
</dbReference>
<keyword evidence="7 8" id="KW-0131">Cell cycle</keyword>
<organism evidence="11 12">
    <name type="scientific">Streptomyces smaragdinus</name>
    <dbReference type="NCBI Taxonomy" id="2585196"/>
    <lineage>
        <taxon>Bacteria</taxon>
        <taxon>Bacillati</taxon>
        <taxon>Actinomycetota</taxon>
        <taxon>Actinomycetes</taxon>
        <taxon>Kitasatosporales</taxon>
        <taxon>Streptomycetaceae</taxon>
        <taxon>Streptomyces</taxon>
    </lineage>
</organism>
<dbReference type="AlphaFoldDB" id="A0A7K0CTK4"/>
<dbReference type="GO" id="GO:0090529">
    <property type="term" value="P:cell septum assembly"/>
    <property type="evidence" value="ECO:0007669"/>
    <property type="project" value="InterPro"/>
</dbReference>
<dbReference type="OrthoDB" id="9790760at2"/>
<keyword evidence="2 8" id="KW-1003">Cell membrane</keyword>
<evidence type="ECO:0000256" key="1">
    <source>
        <dbReference type="ARBA" id="ARBA00004370"/>
    </source>
</evidence>
<feature type="region of interest" description="Disordered" evidence="9">
    <location>
        <begin position="1"/>
        <end position="27"/>
    </location>
</feature>
<dbReference type="PANTHER" id="PTHR37820:SF1">
    <property type="entry name" value="CELL DIVISION PROTEIN FTSQ"/>
    <property type="match status" value="1"/>
</dbReference>
<feature type="domain" description="POTRA" evidence="10">
    <location>
        <begin position="59"/>
        <end position="128"/>
    </location>
</feature>
<dbReference type="GO" id="GO:0043093">
    <property type="term" value="P:FtsZ-dependent cytokinesis"/>
    <property type="evidence" value="ECO:0007669"/>
    <property type="project" value="UniProtKB-UniRule"/>
</dbReference>
<evidence type="ECO:0000256" key="4">
    <source>
        <dbReference type="ARBA" id="ARBA00022692"/>
    </source>
</evidence>
<dbReference type="GO" id="GO:0032153">
    <property type="term" value="C:cell division site"/>
    <property type="evidence" value="ECO:0007669"/>
    <property type="project" value="UniProtKB-UniRule"/>
</dbReference>
<dbReference type="Gene3D" id="3.10.20.310">
    <property type="entry name" value="membrane protein fhac"/>
    <property type="match status" value="1"/>
</dbReference>
<dbReference type="RefSeq" id="WP_153457828.1">
    <property type="nucleotide sequence ID" value="NZ_WEGJ01000074.1"/>
</dbReference>
<name>A0A7K0CTK4_9ACTN</name>
<dbReference type="InterPro" id="IPR013685">
    <property type="entry name" value="POTRA_FtsQ_type"/>
</dbReference>
<dbReference type="EMBL" id="WEGJ01000074">
    <property type="protein sequence ID" value="MQY16816.1"/>
    <property type="molecule type" value="Genomic_DNA"/>
</dbReference>
<accession>A0A7K0CTK4</accession>
<dbReference type="InterPro" id="IPR005548">
    <property type="entry name" value="Cell_div_FtsQ/DivIB_C"/>
</dbReference>
<evidence type="ECO:0000313" key="11">
    <source>
        <dbReference type="EMBL" id="MQY16816.1"/>
    </source>
</evidence>
<dbReference type="PROSITE" id="PS51779">
    <property type="entry name" value="POTRA"/>
    <property type="match status" value="1"/>
</dbReference>
<evidence type="ECO:0000256" key="3">
    <source>
        <dbReference type="ARBA" id="ARBA00022618"/>
    </source>
</evidence>
<protein>
    <recommendedName>
        <fullName evidence="8">Cell division protein FtsQ</fullName>
    </recommendedName>
</protein>
<dbReference type="GO" id="GO:0005886">
    <property type="term" value="C:plasma membrane"/>
    <property type="evidence" value="ECO:0007669"/>
    <property type="project" value="UniProtKB-SubCell"/>
</dbReference>
<keyword evidence="5 8" id="KW-1133">Transmembrane helix</keyword>
<evidence type="ECO:0000259" key="10">
    <source>
        <dbReference type="PROSITE" id="PS51779"/>
    </source>
</evidence>
<comment type="function">
    <text evidence="8">Essential cell division protein.</text>
</comment>
<dbReference type="InterPro" id="IPR026579">
    <property type="entry name" value="FtsQ"/>
</dbReference>
<dbReference type="Proteomes" id="UP000466345">
    <property type="component" value="Unassembled WGS sequence"/>
</dbReference>
<sequence length="260" mass="27385">MGSAAGPATARRDDEARPRPPAPRPARRRPDLRLVLAAAVLVAVLGGFAVWVLYGSPWLRVENVRASGADVLTDAEVLAAAGVPRDVPLVSVDTGAVEARVRQRLPRVDSVTVTRSWPHGIRVSVTEREPAVLMKEKGRYVEVDAGGVRFATVAAAPAGVPVLRLDAQNSPSLERFGLGALRRAAVTVAGDLPAAVRHETQTIEVGSYDSITLELRDGRTVMWGSAEDGAAKARVLTALFGAAKDADHFDVSAPEAPAVS</sequence>
<evidence type="ECO:0000313" key="12">
    <source>
        <dbReference type="Proteomes" id="UP000466345"/>
    </source>
</evidence>
<evidence type="ECO:0000256" key="9">
    <source>
        <dbReference type="SAM" id="MobiDB-lite"/>
    </source>
</evidence>
<gene>
    <name evidence="8 11" type="primary">ftsQ</name>
    <name evidence="11" type="ORF">SRB5_70190</name>
</gene>